<feature type="domain" description="Fe/B12 periplasmic-binding" evidence="7">
    <location>
        <begin position="60"/>
        <end position="328"/>
    </location>
</feature>
<comment type="similarity">
    <text evidence="2">Belongs to the bacterial solute-binding protein 8 family.</text>
</comment>
<sequence length="332" mass="35122">MSRPSPSRSGIAALAACFLALSGCAAGGGDDGREGGGQDEAFATVETEFGEVVIEERPERVVALGWGDAEIALQLGVEPVGAADWIGFGEDVDGIGPWVEHTYSESPEILGTMELDYEAVAALEPDLILDVNSSGEQERYERLAAIADTVGVGPGGANYLTTGEEQVRMIGTALGQAERAEEILQEQEEAFAEAAGQHPEWQDLTVSVVTRTSEGWGAYTQDGRVEFMQELGFTLNPEIEALGAEGEWSVSLSDEQLSTVDADLIVAFPIFIGEEEITEDPSWNAIPAVAEGRALVITGELSRAFSLGTPEARGYALDQLVPLIEDSLGGQA</sequence>
<dbReference type="PANTHER" id="PTHR30532">
    <property type="entry name" value="IRON III DICITRATE-BINDING PERIPLASMIC PROTEIN"/>
    <property type="match status" value="1"/>
</dbReference>
<evidence type="ECO:0000313" key="9">
    <source>
        <dbReference type="Proteomes" id="UP000616114"/>
    </source>
</evidence>
<dbReference type="InterPro" id="IPR051313">
    <property type="entry name" value="Bact_iron-sidero_bind"/>
</dbReference>
<dbReference type="PROSITE" id="PS51257">
    <property type="entry name" value="PROKAR_LIPOPROTEIN"/>
    <property type="match status" value="1"/>
</dbReference>
<comment type="caution">
    <text evidence="8">The sequence shown here is derived from an EMBL/GenBank/DDBJ whole genome shotgun (WGS) entry which is preliminary data.</text>
</comment>
<gene>
    <name evidence="8" type="ORF">GCM10011333_21440</name>
</gene>
<dbReference type="InterPro" id="IPR002491">
    <property type="entry name" value="ABC_transptr_periplasmic_BD"/>
</dbReference>
<keyword evidence="4 6" id="KW-0732">Signal</keyword>
<dbReference type="EMBL" id="BMFY01000008">
    <property type="protein sequence ID" value="GGA17999.1"/>
    <property type="molecule type" value="Genomic_DNA"/>
</dbReference>
<keyword evidence="9" id="KW-1185">Reference proteome</keyword>
<evidence type="ECO:0000256" key="6">
    <source>
        <dbReference type="SAM" id="SignalP"/>
    </source>
</evidence>
<evidence type="ECO:0000256" key="4">
    <source>
        <dbReference type="ARBA" id="ARBA00022729"/>
    </source>
</evidence>
<dbReference type="Proteomes" id="UP000616114">
    <property type="component" value="Unassembled WGS sequence"/>
</dbReference>
<keyword evidence="3" id="KW-0813">Transport</keyword>
<dbReference type="CDD" id="cd01146">
    <property type="entry name" value="FhuD"/>
    <property type="match status" value="1"/>
</dbReference>
<dbReference type="GO" id="GO:1901678">
    <property type="term" value="P:iron coordination entity transport"/>
    <property type="evidence" value="ECO:0007669"/>
    <property type="project" value="UniProtKB-ARBA"/>
</dbReference>
<keyword evidence="5" id="KW-0175">Coiled coil</keyword>
<evidence type="ECO:0000313" key="8">
    <source>
        <dbReference type="EMBL" id="GGA17999.1"/>
    </source>
</evidence>
<evidence type="ECO:0000256" key="3">
    <source>
        <dbReference type="ARBA" id="ARBA00022448"/>
    </source>
</evidence>
<reference evidence="8" key="1">
    <citation type="journal article" date="2014" name="Int. J. Syst. Evol. Microbiol.">
        <title>Complete genome sequence of Corynebacterium casei LMG S-19264T (=DSM 44701T), isolated from a smear-ripened cheese.</title>
        <authorList>
            <consortium name="US DOE Joint Genome Institute (JGI-PGF)"/>
            <person name="Walter F."/>
            <person name="Albersmeier A."/>
            <person name="Kalinowski J."/>
            <person name="Ruckert C."/>
        </authorList>
    </citation>
    <scope>NUCLEOTIDE SEQUENCE</scope>
    <source>
        <strain evidence="8">CGMCC 1.12785</strain>
    </source>
</reference>
<proteinExistence type="inferred from homology"/>
<evidence type="ECO:0000256" key="2">
    <source>
        <dbReference type="ARBA" id="ARBA00008814"/>
    </source>
</evidence>
<dbReference type="PANTHER" id="PTHR30532:SF24">
    <property type="entry name" value="FERRIC ENTEROBACTIN-BINDING PERIPLASMIC PROTEIN FEPB"/>
    <property type="match status" value="1"/>
</dbReference>
<dbReference type="AlphaFoldDB" id="A0A8J2XKY0"/>
<feature type="coiled-coil region" evidence="5">
    <location>
        <begin position="170"/>
        <end position="197"/>
    </location>
</feature>
<accession>A0A8J2XKY0</accession>
<feature type="chain" id="PRO_5035228860" evidence="6">
    <location>
        <begin position="26"/>
        <end position="332"/>
    </location>
</feature>
<dbReference type="Gene3D" id="3.40.50.1980">
    <property type="entry name" value="Nitrogenase molybdenum iron protein domain"/>
    <property type="match status" value="2"/>
</dbReference>
<dbReference type="PROSITE" id="PS50983">
    <property type="entry name" value="FE_B12_PBP"/>
    <property type="match status" value="1"/>
</dbReference>
<dbReference type="GO" id="GO:0030288">
    <property type="term" value="C:outer membrane-bounded periplasmic space"/>
    <property type="evidence" value="ECO:0007669"/>
    <property type="project" value="TreeGrafter"/>
</dbReference>
<feature type="signal peptide" evidence="6">
    <location>
        <begin position="1"/>
        <end position="25"/>
    </location>
</feature>
<evidence type="ECO:0000259" key="7">
    <source>
        <dbReference type="PROSITE" id="PS50983"/>
    </source>
</evidence>
<dbReference type="RefSeq" id="WP_188550876.1">
    <property type="nucleotide sequence ID" value="NZ_BMFY01000008.1"/>
</dbReference>
<evidence type="ECO:0000256" key="1">
    <source>
        <dbReference type="ARBA" id="ARBA00004196"/>
    </source>
</evidence>
<comment type="subcellular location">
    <subcellularLocation>
        <location evidence="1">Cell envelope</location>
    </subcellularLocation>
</comment>
<reference evidence="8" key="2">
    <citation type="submission" date="2020-09" db="EMBL/GenBank/DDBJ databases">
        <authorList>
            <person name="Sun Q."/>
            <person name="Zhou Y."/>
        </authorList>
    </citation>
    <scope>NUCLEOTIDE SEQUENCE</scope>
    <source>
        <strain evidence="8">CGMCC 1.12785</strain>
    </source>
</reference>
<protein>
    <submittedName>
        <fullName evidence="8">ABC transporter substrate-binding protein</fullName>
    </submittedName>
</protein>
<organism evidence="8 9">
    <name type="scientific">Sediminivirga luteola</name>
    <dbReference type="NCBI Taxonomy" id="1774748"/>
    <lineage>
        <taxon>Bacteria</taxon>
        <taxon>Bacillati</taxon>
        <taxon>Actinomycetota</taxon>
        <taxon>Actinomycetes</taxon>
        <taxon>Micrococcales</taxon>
        <taxon>Brevibacteriaceae</taxon>
        <taxon>Sediminivirga</taxon>
    </lineage>
</organism>
<dbReference type="Pfam" id="PF01497">
    <property type="entry name" value="Peripla_BP_2"/>
    <property type="match status" value="1"/>
</dbReference>
<evidence type="ECO:0000256" key="5">
    <source>
        <dbReference type="SAM" id="Coils"/>
    </source>
</evidence>
<name>A0A8J2XKY0_9MICO</name>
<dbReference type="SUPFAM" id="SSF53807">
    <property type="entry name" value="Helical backbone' metal receptor"/>
    <property type="match status" value="1"/>
</dbReference>